<evidence type="ECO:0000313" key="1">
    <source>
        <dbReference type="EMBL" id="GIO29336.1"/>
    </source>
</evidence>
<sequence length="283" mass="33119">MRSRISALSQIKIDTLVNMIKMSYSFEDWNEAISLSESLLELAHLTKEPEKRFSCLDSMEKPPVYYFGYSYLMKGLALQKLRSYSESKECVNRYSDLSWVEDSSEESQYYIDKFKVFAKVNALTLDILSGNKEKLPEYLHALMDNGDEIIPGLITIIESALAHDFNVDSEIEQLTPYIAKYKHQNRPVRISYYLTVHYLLALYYYKNRQYADAITYTLHNITLSDKLRNDKFFKKSITLFEFLKTYANDSQTAEYSRILNSIFKGEIENEESFDFNCIARCSQ</sequence>
<comment type="caution">
    <text evidence="1">The sequence shown here is derived from an EMBL/GenBank/DDBJ whole genome shotgun (WGS) entry which is preliminary data.</text>
</comment>
<accession>A0A920C7T7</accession>
<evidence type="ECO:0008006" key="3">
    <source>
        <dbReference type="Google" id="ProtNLM"/>
    </source>
</evidence>
<dbReference type="EMBL" id="BORQ01000001">
    <property type="protein sequence ID" value="GIO29336.1"/>
    <property type="molecule type" value="Genomic_DNA"/>
</dbReference>
<protein>
    <recommendedName>
        <fullName evidence="3">DNA-binding protein</fullName>
    </recommendedName>
</protein>
<dbReference type="Proteomes" id="UP000679779">
    <property type="component" value="Unassembled WGS sequence"/>
</dbReference>
<name>A0A920C7T7_9BACL</name>
<dbReference type="RefSeq" id="WP_160038210.1">
    <property type="nucleotide sequence ID" value="NZ_BORQ01000001.1"/>
</dbReference>
<gene>
    <name evidence="1" type="ORF">J2TS6_04770</name>
</gene>
<organism evidence="1 2">
    <name type="scientific">Paenibacillus albilobatus</name>
    <dbReference type="NCBI Taxonomy" id="2716884"/>
    <lineage>
        <taxon>Bacteria</taxon>
        <taxon>Bacillati</taxon>
        <taxon>Bacillota</taxon>
        <taxon>Bacilli</taxon>
        <taxon>Bacillales</taxon>
        <taxon>Paenibacillaceae</taxon>
        <taxon>Paenibacillus</taxon>
    </lineage>
</organism>
<evidence type="ECO:0000313" key="2">
    <source>
        <dbReference type="Proteomes" id="UP000679779"/>
    </source>
</evidence>
<proteinExistence type="predicted"/>
<dbReference type="AlphaFoldDB" id="A0A920C7T7"/>
<reference evidence="1" key="1">
    <citation type="submission" date="2021-03" db="EMBL/GenBank/DDBJ databases">
        <title>Antimicrobial resistance genes in bacteria isolated from Japanese honey, and their potential for conferring macrolide and lincosamide resistance in the American foulbrood pathogen Paenibacillus larvae.</title>
        <authorList>
            <person name="Okamoto M."/>
            <person name="Kumagai M."/>
            <person name="Kanamori H."/>
            <person name="Takamatsu D."/>
        </authorList>
    </citation>
    <scope>NUCLEOTIDE SEQUENCE</scope>
    <source>
        <strain evidence="1">J2TS6</strain>
    </source>
</reference>
<keyword evidence="2" id="KW-1185">Reference proteome</keyword>